<sequence length="496" mass="58155">MDTWVLWFLLLQSIIDYPQPVGDDWDEATRLLMEERAKFQERERIRLELEVEQLALMQSGPSWGDLLWSALQPWQVWAFVGLSLLLLPLWFMWRKRRREAEVSGEGEKEKESEEEDETRTYDLAWLLDERIQWPVQDLQAGCNRTTAMMEKFLSALRRALVGTFFPVLHQAIGFGSAFEGWTESGEEAVYHVLVPLTAPPGHIFRLERDADWLRPGRNFRVRVELVCSCPRGQEGANMLCFRHHPDVIGMVTQQPNLLDMLCTGSYLDVEKTIYFFYRLLEVSWQRLPESRSWHLALHCSQRFCHLRLSNSQESFQVQVMLGLQRFTSDIFISSRPRGAHTPSTMWPETYSIAETKFFRHMAMQLPQDSSHLKCLQLLAAAFQECKGFSIHSIKTIFMHQLNTVPLSRWHSRFFLLQLSDVLEQLRLALQKKYLQHFIVGNQRLPEEIRLPQDVRTARPSNLFHSLWRDQAAHSQAMQAYLDLRHRLARLLAYGHC</sequence>
<dbReference type="Ensembl" id="ENSCCET00000022107.1">
    <property type="protein sequence ID" value="ENSCCEP00000014236.1"/>
    <property type="gene ID" value="ENSCCEG00000013582.1"/>
</dbReference>
<organism evidence="3 4">
    <name type="scientific">Cyanistes caeruleus</name>
    <name type="common">Eurasian blue tit</name>
    <name type="synonym">Parus caeruleus</name>
    <dbReference type="NCBI Taxonomy" id="156563"/>
    <lineage>
        <taxon>Eukaryota</taxon>
        <taxon>Metazoa</taxon>
        <taxon>Chordata</taxon>
        <taxon>Craniata</taxon>
        <taxon>Vertebrata</taxon>
        <taxon>Euteleostomi</taxon>
        <taxon>Archelosauria</taxon>
        <taxon>Archosauria</taxon>
        <taxon>Dinosauria</taxon>
        <taxon>Saurischia</taxon>
        <taxon>Theropoda</taxon>
        <taxon>Coelurosauria</taxon>
        <taxon>Aves</taxon>
        <taxon>Neognathae</taxon>
        <taxon>Neoaves</taxon>
        <taxon>Telluraves</taxon>
        <taxon>Australaves</taxon>
        <taxon>Passeriformes</taxon>
        <taxon>Paridae</taxon>
        <taxon>Cyanistes</taxon>
    </lineage>
</organism>
<protein>
    <submittedName>
        <fullName evidence="3">Inositol 1,4,5-trisphosphate receptor-interacting protein-like 1</fullName>
    </submittedName>
</protein>
<keyword evidence="4" id="KW-1185">Reference proteome</keyword>
<dbReference type="InterPro" id="IPR024810">
    <property type="entry name" value="MAB21L/cGLR"/>
</dbReference>
<feature type="signal peptide" evidence="2">
    <location>
        <begin position="1"/>
        <end position="20"/>
    </location>
</feature>
<dbReference type="AlphaFoldDB" id="A0A8C0UXY6"/>
<reference evidence="3" key="2">
    <citation type="submission" date="2025-09" db="UniProtKB">
        <authorList>
            <consortium name="Ensembl"/>
        </authorList>
    </citation>
    <scope>IDENTIFICATION</scope>
</reference>
<dbReference type="KEGG" id="ccae:111942112"/>
<feature type="transmembrane region" description="Helical" evidence="1">
    <location>
        <begin position="74"/>
        <end position="93"/>
    </location>
</feature>
<keyword evidence="1" id="KW-0812">Transmembrane</keyword>
<dbReference type="PANTHER" id="PTHR10656">
    <property type="entry name" value="CELL FATE DETERMINING PROTEIN MAB21-RELATED"/>
    <property type="match status" value="1"/>
</dbReference>
<dbReference type="GeneID" id="111942112"/>
<dbReference type="Proteomes" id="UP000694410">
    <property type="component" value="Unplaced"/>
</dbReference>
<evidence type="ECO:0000256" key="2">
    <source>
        <dbReference type="SAM" id="SignalP"/>
    </source>
</evidence>
<keyword evidence="2" id="KW-0732">Signal</keyword>
<dbReference type="PANTHER" id="PTHR10656:SF40">
    <property type="entry name" value="INOSITOL 1,4,5-TRISPHOSPHATE RECEPTOR-INTERACTING PROTEIN-LIKE 1"/>
    <property type="match status" value="1"/>
</dbReference>
<accession>A0A8C0UXY6</accession>
<evidence type="ECO:0000313" key="3">
    <source>
        <dbReference type="Ensembl" id="ENSCCEP00000014236.1"/>
    </source>
</evidence>
<dbReference type="GO" id="GO:0016020">
    <property type="term" value="C:membrane"/>
    <property type="evidence" value="ECO:0007669"/>
    <property type="project" value="TreeGrafter"/>
</dbReference>
<dbReference type="RefSeq" id="XP_023801075.1">
    <property type="nucleotide sequence ID" value="XM_023945307.1"/>
</dbReference>
<dbReference type="PRINTS" id="PR02107">
    <property type="entry name" value="INOS145TPRIP"/>
</dbReference>
<keyword evidence="1" id="KW-1133">Transmembrane helix</keyword>
<dbReference type="Gene3D" id="1.10.1410.40">
    <property type="match status" value="1"/>
</dbReference>
<feature type="chain" id="PRO_5034163050" evidence="2">
    <location>
        <begin position="21"/>
        <end position="496"/>
    </location>
</feature>
<evidence type="ECO:0000256" key="1">
    <source>
        <dbReference type="SAM" id="Phobius"/>
    </source>
</evidence>
<keyword evidence="1" id="KW-0472">Membrane</keyword>
<dbReference type="InterPro" id="IPR026250">
    <property type="entry name" value="ITPRIP-like"/>
</dbReference>
<evidence type="ECO:0000313" key="4">
    <source>
        <dbReference type="Proteomes" id="UP000694410"/>
    </source>
</evidence>
<reference evidence="3" key="1">
    <citation type="submission" date="2025-08" db="UniProtKB">
        <authorList>
            <consortium name="Ensembl"/>
        </authorList>
    </citation>
    <scope>IDENTIFICATION</scope>
</reference>
<gene>
    <name evidence="3" type="primary">LOC111942112</name>
</gene>
<dbReference type="SMART" id="SM01265">
    <property type="entry name" value="Mab-21"/>
    <property type="match status" value="1"/>
</dbReference>
<proteinExistence type="predicted"/>
<dbReference type="OrthoDB" id="9034619at2759"/>
<name>A0A8C0UXY6_CYACU</name>